<comment type="caution">
    <text evidence="7">The sequence shown here is derived from an EMBL/GenBank/DDBJ whole genome shotgun (WGS) entry which is preliminary data.</text>
</comment>
<dbReference type="EMBL" id="ARXR01000034">
    <property type="protein sequence ID" value="MBF5054227.1"/>
    <property type="molecule type" value="Genomic_DNA"/>
</dbReference>
<dbReference type="PROSITE" id="PS50240">
    <property type="entry name" value="TRYPSIN_DOM"/>
    <property type="match status" value="1"/>
</dbReference>
<dbReference type="Gene3D" id="2.40.10.10">
    <property type="entry name" value="Trypsin-like serine proteases"/>
    <property type="match status" value="1"/>
</dbReference>
<keyword evidence="4" id="KW-0812">Transmembrane</keyword>
<evidence type="ECO:0000313" key="8">
    <source>
        <dbReference type="Proteomes" id="UP000644441"/>
    </source>
</evidence>
<dbReference type="CDD" id="cd00190">
    <property type="entry name" value="Tryp_SPc"/>
    <property type="match status" value="1"/>
</dbReference>
<dbReference type="InterPro" id="IPR043504">
    <property type="entry name" value="Peptidase_S1_PA_chymotrypsin"/>
</dbReference>
<keyword evidence="3" id="KW-0378">Hydrolase</keyword>
<reference evidence="7 8" key="1">
    <citation type="submission" date="2012-09" db="EMBL/GenBank/DDBJ databases">
        <title>Genome Sequence of alkane-degrading Bacterium Alcanivorax venustensis ISO4.</title>
        <authorList>
            <person name="Lai Q."/>
            <person name="Shao Z."/>
        </authorList>
    </citation>
    <scope>NUCLEOTIDE SEQUENCE [LARGE SCALE GENOMIC DNA]</scope>
    <source>
        <strain evidence="7 8">ISO4</strain>
    </source>
</reference>
<dbReference type="InterPro" id="IPR033116">
    <property type="entry name" value="TRYPSIN_SER"/>
</dbReference>
<dbReference type="PANTHER" id="PTHR24276">
    <property type="entry name" value="POLYSERASE-RELATED"/>
    <property type="match status" value="1"/>
</dbReference>
<dbReference type="InterPro" id="IPR001434">
    <property type="entry name" value="OmcB-like_DUF11"/>
</dbReference>
<keyword evidence="4" id="KW-0472">Membrane</keyword>
<dbReference type="PROSITE" id="PS00134">
    <property type="entry name" value="TRYPSIN_HIS"/>
    <property type="match status" value="1"/>
</dbReference>
<comment type="similarity">
    <text evidence="1">Belongs to the peptidase S1 family.</text>
</comment>
<feature type="domain" description="Peptidase S1" evidence="6">
    <location>
        <begin position="30"/>
        <end position="281"/>
    </location>
</feature>
<evidence type="ECO:0000256" key="2">
    <source>
        <dbReference type="ARBA" id="ARBA00023157"/>
    </source>
</evidence>
<evidence type="ECO:0000256" key="3">
    <source>
        <dbReference type="RuleBase" id="RU363034"/>
    </source>
</evidence>
<proteinExistence type="inferred from homology"/>
<evidence type="ECO:0000313" key="7">
    <source>
        <dbReference type="EMBL" id="MBF5054227.1"/>
    </source>
</evidence>
<keyword evidence="5" id="KW-0732">Signal</keyword>
<dbReference type="SMART" id="SM00020">
    <property type="entry name" value="Tryp_SPc"/>
    <property type="match status" value="1"/>
</dbReference>
<feature type="signal peptide" evidence="5">
    <location>
        <begin position="1"/>
        <end position="23"/>
    </location>
</feature>
<dbReference type="InterPro" id="IPR050430">
    <property type="entry name" value="Peptidase_S1"/>
</dbReference>
<keyword evidence="3" id="KW-0720">Serine protease</keyword>
<protein>
    <submittedName>
        <fullName evidence="7">Serine endopeptidase/trypsin-like serine proteinase family protein</fullName>
    </submittedName>
</protein>
<dbReference type="InterPro" id="IPR009003">
    <property type="entry name" value="Peptidase_S1_PA"/>
</dbReference>
<organism evidence="7 8">
    <name type="scientific">Alloalcanivorax venustensis ISO4</name>
    <dbReference type="NCBI Taxonomy" id="1177184"/>
    <lineage>
        <taxon>Bacteria</taxon>
        <taxon>Pseudomonadati</taxon>
        <taxon>Pseudomonadota</taxon>
        <taxon>Gammaproteobacteria</taxon>
        <taxon>Oceanospirillales</taxon>
        <taxon>Alcanivoracaceae</taxon>
        <taxon>Alloalcanivorax</taxon>
    </lineage>
</organism>
<evidence type="ECO:0000256" key="5">
    <source>
        <dbReference type="SAM" id="SignalP"/>
    </source>
</evidence>
<keyword evidence="4" id="KW-1133">Transmembrane helix</keyword>
<dbReference type="Proteomes" id="UP000644441">
    <property type="component" value="Unassembled WGS sequence"/>
</dbReference>
<dbReference type="InterPro" id="IPR001314">
    <property type="entry name" value="Peptidase_S1A"/>
</dbReference>
<evidence type="ECO:0000256" key="4">
    <source>
        <dbReference type="SAM" id="Phobius"/>
    </source>
</evidence>
<keyword evidence="8" id="KW-1185">Reference proteome</keyword>
<dbReference type="Pfam" id="PF01345">
    <property type="entry name" value="DUF11"/>
    <property type="match status" value="1"/>
</dbReference>
<dbReference type="InterPro" id="IPR001254">
    <property type="entry name" value="Trypsin_dom"/>
</dbReference>
<dbReference type="InterPro" id="IPR018114">
    <property type="entry name" value="TRYPSIN_HIS"/>
</dbReference>
<evidence type="ECO:0000256" key="1">
    <source>
        <dbReference type="ARBA" id="ARBA00007664"/>
    </source>
</evidence>
<keyword evidence="3" id="KW-0645">Protease</keyword>
<keyword evidence="2" id="KW-1015">Disulfide bond</keyword>
<dbReference type="PANTHER" id="PTHR24276:SF98">
    <property type="entry name" value="FI18310P1-RELATED"/>
    <property type="match status" value="1"/>
</dbReference>
<evidence type="ECO:0000259" key="6">
    <source>
        <dbReference type="PROSITE" id="PS50240"/>
    </source>
</evidence>
<gene>
    <name evidence="7" type="ORF">ISO4_02829</name>
</gene>
<feature type="chain" id="PRO_5046815679" evidence="5">
    <location>
        <begin position="24"/>
        <end position="563"/>
    </location>
</feature>
<name>A0ABS0AJB2_9GAMM</name>
<sequence length="563" mass="58921">MVRRLITRAALPALLLLGAAAGAQEATPRIIGGDDATGDWPWAALIEIDTDPSTRGAGYCSGMALTDQLVVTAAHCFFDDQERRVTDPDVLTVWIGSGPGPLQSRSVSAFELPAVQTYADALFDVGQDIALLRLSSPVSLNTFPSLVDESRRQSLEALDQSRADEALTAIGWGITSPNSNDLADTLQEVQLDYVPFSVCDQAWSFQLESGQMLCAAELNPVNQQRQDTCQGDSGGPLFLGEDPAPYVIGLTSFGTPDCASQRPTVYTDVSGQIDFIENAGVTLGEPLVDLNFTTGRDRYYTAPDSSVTITASLVNDSLIRTVSNPSFSYTDSGLDVTANWSGCSGSNPCEVAAELSPEASRSGNFEVGQSVLSASPHRGVLSISSSSGEDDYRIKNNDREIPVIFSDQADLSVTARRVVAEADSANNGQATIEITVTNLSYLTGAIANQVELNVAPPSDASIVGSSANCQSDPCILVSSLGPEQEVTARFTLSTSTPRESTFSATVSAENGDFPTDNNSASVTFNYAGQQATSSSDGGGGGGGGGALGALLALIALAGLRRHL</sequence>
<dbReference type="PROSITE" id="PS00135">
    <property type="entry name" value="TRYPSIN_SER"/>
    <property type="match status" value="1"/>
</dbReference>
<feature type="transmembrane region" description="Helical" evidence="4">
    <location>
        <begin position="539"/>
        <end position="559"/>
    </location>
</feature>
<dbReference type="Pfam" id="PF00089">
    <property type="entry name" value="Trypsin"/>
    <property type="match status" value="1"/>
</dbReference>
<dbReference type="PRINTS" id="PR00722">
    <property type="entry name" value="CHYMOTRYPSIN"/>
</dbReference>
<dbReference type="RefSeq" id="WP_194856653.1">
    <property type="nucleotide sequence ID" value="NZ_ARXR01000034.1"/>
</dbReference>
<accession>A0ABS0AJB2</accession>
<dbReference type="SUPFAM" id="SSF50494">
    <property type="entry name" value="Trypsin-like serine proteases"/>
    <property type="match status" value="1"/>
</dbReference>